<sequence>MKKILMLLVLISTTIAQSQILAERERSKVIDQILAERFNQVLPELMDRTEIDMWIVIAREYNEDPVLRTMLPSTWLNARRRTILVFNRSNAEDTIEKLAIARYNIGDNIESAWNKEEQPDQWKALIDIIKERDPESIGLNISENFGIADGLVKTDYDEFMQVLPEDFQDRIVSAEDLAVGWIETRTLREMVIYSSLVETTHSIIEEAFSKNVIEPGITTTDDVVWWMRQKVTELGLETWFHPTVDIQRTNEELIDHITAFSDENGSDVILHGDLLHCDFGITYLRLNTDCQQMAYVLKAEETKAPDFLVEAFQKGNQLQDILTSNFETSQTGNEILSKSLAEAKDQGLKASIYTHPLGLYGHSAGPTIGMWDQQGGVPGTGDYPLYENTVYAIELNTEVELDEWGKSIRIMLEEAGFWGEDGFRYVNQRQRDLMLIPSEKASN</sequence>
<gene>
    <name evidence="3" type="ORF">RE431_09340</name>
</gene>
<dbReference type="Proteomes" id="UP001257234">
    <property type="component" value="Unassembled WGS sequence"/>
</dbReference>
<feature type="signal peptide" evidence="1">
    <location>
        <begin position="1"/>
        <end position="18"/>
    </location>
</feature>
<reference evidence="4" key="1">
    <citation type="submission" date="2023-07" db="EMBL/GenBank/DDBJ databases">
        <title>Christiangramia sp. SM2212., a novel bacterium of the family Flavobacteriaceae isolated from the sea sediment.</title>
        <authorList>
            <person name="Wang J."/>
            <person name="Zhang X."/>
        </authorList>
    </citation>
    <scope>NUCLEOTIDE SEQUENCE [LARGE SCALE GENOMIC DNA]</scope>
    <source>
        <strain evidence="4">SM2212</strain>
    </source>
</reference>
<accession>A0ABU1ER27</accession>
<dbReference type="InterPro" id="IPR000994">
    <property type="entry name" value="Pept_M24"/>
</dbReference>
<evidence type="ECO:0000256" key="1">
    <source>
        <dbReference type="SAM" id="SignalP"/>
    </source>
</evidence>
<proteinExistence type="predicted"/>
<dbReference type="RefSeq" id="WP_309561716.1">
    <property type="nucleotide sequence ID" value="NZ_JAVJIU010000003.1"/>
</dbReference>
<feature type="chain" id="PRO_5046667030" evidence="1">
    <location>
        <begin position="19"/>
        <end position="443"/>
    </location>
</feature>
<keyword evidence="1" id="KW-0732">Signal</keyword>
<dbReference type="Gene3D" id="3.90.230.10">
    <property type="entry name" value="Creatinase/methionine aminopeptidase superfamily"/>
    <property type="match status" value="1"/>
</dbReference>
<evidence type="ECO:0000313" key="4">
    <source>
        <dbReference type="Proteomes" id="UP001257234"/>
    </source>
</evidence>
<dbReference type="InterPro" id="IPR036005">
    <property type="entry name" value="Creatinase/aminopeptidase-like"/>
</dbReference>
<dbReference type="EMBL" id="JAVJIU010000003">
    <property type="protein sequence ID" value="MDR5590845.1"/>
    <property type="molecule type" value="Genomic_DNA"/>
</dbReference>
<evidence type="ECO:0000313" key="3">
    <source>
        <dbReference type="EMBL" id="MDR5590845.1"/>
    </source>
</evidence>
<name>A0ABU1ER27_9FLAO</name>
<dbReference type="Pfam" id="PF00557">
    <property type="entry name" value="Peptidase_M24"/>
    <property type="match status" value="1"/>
</dbReference>
<dbReference type="SUPFAM" id="SSF55920">
    <property type="entry name" value="Creatinase/aminopeptidase"/>
    <property type="match status" value="1"/>
</dbReference>
<organism evidence="3 4">
    <name type="scientific">Christiangramia sediminicola</name>
    <dbReference type="NCBI Taxonomy" id="3073267"/>
    <lineage>
        <taxon>Bacteria</taxon>
        <taxon>Pseudomonadati</taxon>
        <taxon>Bacteroidota</taxon>
        <taxon>Flavobacteriia</taxon>
        <taxon>Flavobacteriales</taxon>
        <taxon>Flavobacteriaceae</taxon>
        <taxon>Christiangramia</taxon>
    </lineage>
</organism>
<keyword evidence="4" id="KW-1185">Reference proteome</keyword>
<protein>
    <submittedName>
        <fullName evidence="3">M24 family metallopeptidase</fullName>
    </submittedName>
</protein>
<comment type="caution">
    <text evidence="3">The sequence shown here is derived from an EMBL/GenBank/DDBJ whole genome shotgun (WGS) entry which is preliminary data.</text>
</comment>
<evidence type="ECO:0000259" key="2">
    <source>
        <dbReference type="Pfam" id="PF00557"/>
    </source>
</evidence>
<feature type="domain" description="Peptidase M24" evidence="2">
    <location>
        <begin position="201"/>
        <end position="410"/>
    </location>
</feature>